<dbReference type="eggNOG" id="ENOG5032WJF">
    <property type="taxonomic scope" value="Bacteria"/>
</dbReference>
<dbReference type="OrthoDB" id="467942at2"/>
<organism evidence="2 3">
    <name type="scientific">Rubidibacter lacunae KORDI 51-2</name>
    <dbReference type="NCBI Taxonomy" id="582515"/>
    <lineage>
        <taxon>Bacteria</taxon>
        <taxon>Bacillati</taxon>
        <taxon>Cyanobacteriota</taxon>
        <taxon>Cyanophyceae</taxon>
        <taxon>Oscillatoriophycideae</taxon>
        <taxon>Chroococcales</taxon>
        <taxon>Aphanothecaceae</taxon>
        <taxon>Rubidibacter</taxon>
    </lineage>
</organism>
<feature type="transmembrane region" description="Helical" evidence="1">
    <location>
        <begin position="109"/>
        <end position="129"/>
    </location>
</feature>
<evidence type="ECO:0000256" key="1">
    <source>
        <dbReference type="SAM" id="Phobius"/>
    </source>
</evidence>
<keyword evidence="3" id="KW-1185">Reference proteome</keyword>
<dbReference type="EMBL" id="ASSJ01000058">
    <property type="protein sequence ID" value="ERN41023.1"/>
    <property type="molecule type" value="Genomic_DNA"/>
</dbReference>
<evidence type="ECO:0008006" key="4">
    <source>
        <dbReference type="Google" id="ProtNLM"/>
    </source>
</evidence>
<feature type="transmembrane region" description="Helical" evidence="1">
    <location>
        <begin position="83"/>
        <end position="103"/>
    </location>
</feature>
<proteinExistence type="predicted"/>
<keyword evidence="1" id="KW-1133">Transmembrane helix</keyword>
<accession>U5D8U9</accession>
<keyword evidence="1" id="KW-0472">Membrane</keyword>
<comment type="caution">
    <text evidence="2">The sequence shown here is derived from an EMBL/GenBank/DDBJ whole genome shotgun (WGS) entry which is preliminary data.</text>
</comment>
<dbReference type="Proteomes" id="UP000016960">
    <property type="component" value="Unassembled WGS sequence"/>
</dbReference>
<feature type="transmembrane region" description="Helical" evidence="1">
    <location>
        <begin position="56"/>
        <end position="76"/>
    </location>
</feature>
<evidence type="ECO:0000313" key="2">
    <source>
        <dbReference type="EMBL" id="ERN41023.1"/>
    </source>
</evidence>
<evidence type="ECO:0000313" key="3">
    <source>
        <dbReference type="Proteomes" id="UP000016960"/>
    </source>
</evidence>
<dbReference type="InParanoid" id="U5D8U9"/>
<feature type="transmembrane region" description="Helical" evidence="1">
    <location>
        <begin position="12"/>
        <end position="36"/>
    </location>
</feature>
<name>U5D8U9_9CHRO</name>
<protein>
    <recommendedName>
        <fullName evidence="4">Peptide chain release factor 1</fullName>
    </recommendedName>
</protein>
<dbReference type="AlphaFoldDB" id="U5D8U9"/>
<keyword evidence="1" id="KW-0812">Transmembrane</keyword>
<dbReference type="RefSeq" id="WP_022607683.1">
    <property type="nucleotide sequence ID" value="NZ_ASSJ01000058.1"/>
</dbReference>
<reference evidence="2 3" key="1">
    <citation type="submission" date="2013-05" db="EMBL/GenBank/DDBJ databases">
        <title>Draft genome sequence of Rubidibacter lacunae KORDI 51-2.</title>
        <authorList>
            <person name="Choi D.H."/>
            <person name="Noh J.H."/>
            <person name="Kwon K.-K."/>
            <person name="Lee J.-H."/>
            <person name="Ryu J.-Y."/>
        </authorList>
    </citation>
    <scope>NUCLEOTIDE SEQUENCE [LARGE SCALE GENOMIC DNA]</scope>
    <source>
        <strain evidence="2 3">KORDI 51-2</strain>
    </source>
</reference>
<gene>
    <name evidence="2" type="ORF">KR51_00024430</name>
</gene>
<sequence>MSDYWRRFQKQLWGLLAQIAAAATVIAAIAEGLLIYAAVNISAIATVLEHIISSPFGFLLPFGASVAVGALGVLLCEHWRPRLIPNVGNLWALVLCLIVGAWLKSYLLPQNLLLLTSQSVVGLIIGVFWKGRPYWTLRAWY</sequence>